<keyword evidence="4" id="KW-1003">Cell membrane</keyword>
<sequence>NEPLSEGMVAILEPFIDTIIICTVTGLVLLSSGAWNEKHTNQFEYTEIEILSKQFAENNPEHVQKVYDHLNDNEKLAEYTGNIEVENGRITNNEAFTFLHARSFADSIIVYKDEGLLSDALFTGSIAVSNGNIVDKTPLKFIGKSLVHSSPLTALAFNRGFFGDYGQYIVAIGLLLFAFSTA</sequence>
<name>A0A2T4D5G3_9BACT</name>
<keyword evidence="5" id="KW-0812">Transmembrane</keyword>
<evidence type="ECO:0000256" key="2">
    <source>
        <dbReference type="ARBA" id="ARBA00009261"/>
    </source>
</evidence>
<comment type="subcellular location">
    <subcellularLocation>
        <location evidence="1">Cell membrane</location>
        <topology evidence="1">Multi-pass membrane protein</topology>
    </subcellularLocation>
</comment>
<dbReference type="GO" id="GO:0005886">
    <property type="term" value="C:plasma membrane"/>
    <property type="evidence" value="ECO:0007669"/>
    <property type="project" value="UniProtKB-SubCell"/>
</dbReference>
<comment type="caution">
    <text evidence="8">The sequence shown here is derived from an EMBL/GenBank/DDBJ whole genome shotgun (WGS) entry which is preliminary data.</text>
</comment>
<proteinExistence type="inferred from homology"/>
<organism evidence="8 9">
    <name type="scientific">Marivirga lumbricoides</name>
    <dbReference type="NCBI Taxonomy" id="1046115"/>
    <lineage>
        <taxon>Bacteria</taxon>
        <taxon>Pseudomonadati</taxon>
        <taxon>Bacteroidota</taxon>
        <taxon>Cytophagia</taxon>
        <taxon>Cytophagales</taxon>
        <taxon>Marivirgaceae</taxon>
        <taxon>Marivirga</taxon>
    </lineage>
</organism>
<feature type="non-terminal residue" evidence="8">
    <location>
        <position position="182"/>
    </location>
</feature>
<dbReference type="InterPro" id="IPR001463">
    <property type="entry name" value="Na/Ala_symport"/>
</dbReference>
<keyword evidence="3" id="KW-0813">Transport</keyword>
<evidence type="ECO:0000256" key="6">
    <source>
        <dbReference type="ARBA" id="ARBA00022989"/>
    </source>
</evidence>
<dbReference type="Pfam" id="PF01235">
    <property type="entry name" value="Na_Ala_symp"/>
    <property type="match status" value="1"/>
</dbReference>
<dbReference type="AlphaFoldDB" id="A0A2T4D5G3"/>
<protein>
    <submittedName>
        <fullName evidence="8">Sodium:alanine symporter family protein</fullName>
    </submittedName>
</protein>
<evidence type="ECO:0000313" key="8">
    <source>
        <dbReference type="EMBL" id="PTB88988.1"/>
    </source>
</evidence>
<evidence type="ECO:0000256" key="5">
    <source>
        <dbReference type="ARBA" id="ARBA00022692"/>
    </source>
</evidence>
<dbReference type="Proteomes" id="UP000240608">
    <property type="component" value="Unassembled WGS sequence"/>
</dbReference>
<reference evidence="8 9" key="1">
    <citation type="submission" date="2018-03" db="EMBL/GenBank/DDBJ databases">
        <title>Cross-interface Injection: A General Nanoliter Liquid Handling Method Applied to Single Cells Genome Amplification Automated Nanoliter Liquid Handling Applied to Single Cell Multiple Displacement Amplification.</title>
        <authorList>
            <person name="Yun J."/>
            <person name="Xu P."/>
            <person name="Xu J."/>
            <person name="Dai X."/>
            <person name="Wang Y."/>
            <person name="Zheng X."/>
            <person name="Cao C."/>
            <person name="Yi Q."/>
            <person name="Zhu Y."/>
            <person name="Wang L."/>
            <person name="Dong Z."/>
            <person name="Huang Y."/>
            <person name="Huang L."/>
            <person name="Du W."/>
        </authorList>
    </citation>
    <scope>NUCLEOTIDE SEQUENCE [LARGE SCALE GENOMIC DNA]</scope>
    <source>
        <strain evidence="8 9">Z-D1-2</strain>
    </source>
</reference>
<comment type="similarity">
    <text evidence="2">Belongs to the alanine or glycine:cation symporter (AGCS) (TC 2.A.25) family.</text>
</comment>
<feature type="non-terminal residue" evidence="8">
    <location>
        <position position="1"/>
    </location>
</feature>
<accession>A0A2T4D5G3</accession>
<dbReference type="PANTHER" id="PTHR30330:SF3">
    <property type="entry name" value="TRANSCRIPTIONAL REGULATOR, LRP FAMILY"/>
    <property type="match status" value="1"/>
</dbReference>
<evidence type="ECO:0000313" key="9">
    <source>
        <dbReference type="Proteomes" id="UP000240608"/>
    </source>
</evidence>
<keyword evidence="7" id="KW-0472">Membrane</keyword>
<dbReference type="PANTHER" id="PTHR30330">
    <property type="entry name" value="AGSS FAMILY TRANSPORTER, SODIUM-ALANINE"/>
    <property type="match status" value="1"/>
</dbReference>
<dbReference type="EMBL" id="PYVU01000709">
    <property type="protein sequence ID" value="PTB88988.1"/>
    <property type="molecule type" value="Genomic_DNA"/>
</dbReference>
<dbReference type="PRINTS" id="PR00175">
    <property type="entry name" value="NAALASMPORT"/>
</dbReference>
<evidence type="ECO:0000256" key="7">
    <source>
        <dbReference type="ARBA" id="ARBA00023136"/>
    </source>
</evidence>
<evidence type="ECO:0000256" key="4">
    <source>
        <dbReference type="ARBA" id="ARBA00022475"/>
    </source>
</evidence>
<gene>
    <name evidence="8" type="ORF">C9994_17585</name>
</gene>
<dbReference type="GO" id="GO:0005283">
    <property type="term" value="F:amino acid:sodium symporter activity"/>
    <property type="evidence" value="ECO:0007669"/>
    <property type="project" value="InterPro"/>
</dbReference>
<evidence type="ECO:0000256" key="3">
    <source>
        <dbReference type="ARBA" id="ARBA00022448"/>
    </source>
</evidence>
<keyword evidence="6" id="KW-1133">Transmembrane helix</keyword>
<evidence type="ECO:0000256" key="1">
    <source>
        <dbReference type="ARBA" id="ARBA00004651"/>
    </source>
</evidence>